<evidence type="ECO:0000313" key="5">
    <source>
        <dbReference type="Proteomes" id="UP001589609"/>
    </source>
</evidence>
<sequence>MSINSNQFPGPRRDILYYLKQHGPATVADLSSHLQMTGEAVRQHLLQLTQDKYIQRQPERTPAAGAGRPSLNYSLTVEGEQLFPKSYDRLTVELIDTIIAQLGEDTLKQVLSSMTESRVQQWEFRLRELCLNERVAALKDIYMENDSFIEVEQNGEEILLIERNCPFANVAMKRPALCSVTVNVLTRLLGLRVVRKETFQNGDGRCVFSILSNQSIDTESYSFLLEK</sequence>
<dbReference type="CDD" id="cd00090">
    <property type="entry name" value="HTH_ARSR"/>
    <property type="match status" value="1"/>
</dbReference>
<dbReference type="SUPFAM" id="SSF46785">
    <property type="entry name" value="Winged helix' DNA-binding domain"/>
    <property type="match status" value="1"/>
</dbReference>
<dbReference type="InterPro" id="IPR041359">
    <property type="entry name" value="MetOD1"/>
</dbReference>
<dbReference type="Proteomes" id="UP001589609">
    <property type="component" value="Unassembled WGS sequence"/>
</dbReference>
<feature type="domain" description="HTH arsR-type" evidence="2">
    <location>
        <begin position="12"/>
        <end position="49"/>
    </location>
</feature>
<organism evidence="4 5">
    <name type="scientific">Ectobacillus funiculus</name>
    <dbReference type="NCBI Taxonomy" id="137993"/>
    <lineage>
        <taxon>Bacteria</taxon>
        <taxon>Bacillati</taxon>
        <taxon>Bacillota</taxon>
        <taxon>Bacilli</taxon>
        <taxon>Bacillales</taxon>
        <taxon>Bacillaceae</taxon>
        <taxon>Ectobacillus</taxon>
    </lineage>
</organism>
<keyword evidence="5" id="KW-1185">Reference proteome</keyword>
<evidence type="ECO:0000259" key="3">
    <source>
        <dbReference type="Pfam" id="PF18546"/>
    </source>
</evidence>
<dbReference type="InterPro" id="IPR001845">
    <property type="entry name" value="HTH_ArsR_DNA-bd_dom"/>
</dbReference>
<dbReference type="EMBL" id="JBHMAF010000157">
    <property type="protein sequence ID" value="MFB9760619.1"/>
    <property type="molecule type" value="Genomic_DNA"/>
</dbReference>
<name>A0ABV5WJ07_9BACI</name>
<dbReference type="Gene3D" id="1.10.10.10">
    <property type="entry name" value="Winged helix-like DNA-binding domain superfamily/Winged helix DNA-binding domain"/>
    <property type="match status" value="1"/>
</dbReference>
<keyword evidence="1" id="KW-0238">DNA-binding</keyword>
<dbReference type="InterPro" id="IPR036388">
    <property type="entry name" value="WH-like_DNA-bd_sf"/>
</dbReference>
<dbReference type="InterPro" id="IPR011991">
    <property type="entry name" value="ArsR-like_HTH"/>
</dbReference>
<evidence type="ECO:0000256" key="1">
    <source>
        <dbReference type="ARBA" id="ARBA00023125"/>
    </source>
</evidence>
<evidence type="ECO:0000313" key="4">
    <source>
        <dbReference type="EMBL" id="MFB9760619.1"/>
    </source>
</evidence>
<accession>A0ABV5WJ07</accession>
<feature type="domain" description="Metanogen output" evidence="3">
    <location>
        <begin position="148"/>
        <end position="210"/>
    </location>
</feature>
<proteinExistence type="predicted"/>
<reference evidence="4 5" key="1">
    <citation type="submission" date="2024-09" db="EMBL/GenBank/DDBJ databases">
        <authorList>
            <person name="Sun Q."/>
            <person name="Mori K."/>
        </authorList>
    </citation>
    <scope>NUCLEOTIDE SEQUENCE [LARGE SCALE GENOMIC DNA]</scope>
    <source>
        <strain evidence="4 5">JCM 11201</strain>
    </source>
</reference>
<protein>
    <submittedName>
        <fullName evidence="4">Helix-turn-helix transcriptional regulator</fullName>
    </submittedName>
</protein>
<dbReference type="InterPro" id="IPR036390">
    <property type="entry name" value="WH_DNA-bd_sf"/>
</dbReference>
<comment type="caution">
    <text evidence="4">The sequence shown here is derived from an EMBL/GenBank/DDBJ whole genome shotgun (WGS) entry which is preliminary data.</text>
</comment>
<dbReference type="Pfam" id="PF01022">
    <property type="entry name" value="HTH_5"/>
    <property type="match status" value="1"/>
</dbReference>
<dbReference type="Pfam" id="PF18546">
    <property type="entry name" value="MetOD1"/>
    <property type="match status" value="1"/>
</dbReference>
<evidence type="ECO:0000259" key="2">
    <source>
        <dbReference type="Pfam" id="PF01022"/>
    </source>
</evidence>
<dbReference type="RefSeq" id="WP_379950918.1">
    <property type="nucleotide sequence ID" value="NZ_JBHMAF010000157.1"/>
</dbReference>
<gene>
    <name evidence="4" type="ORF">ACFFMS_20120</name>
</gene>